<protein>
    <submittedName>
        <fullName evidence="1">Uncharacterized protein</fullName>
    </submittedName>
</protein>
<dbReference type="KEGG" id="hbq:QI031_02465"/>
<organism evidence="1 2">
    <name type="scientific">Halotia branconii CENA392</name>
    <dbReference type="NCBI Taxonomy" id="1539056"/>
    <lineage>
        <taxon>Bacteria</taxon>
        <taxon>Bacillati</taxon>
        <taxon>Cyanobacteriota</taxon>
        <taxon>Cyanophyceae</taxon>
        <taxon>Nostocales</taxon>
        <taxon>Nodulariaceae</taxon>
        <taxon>Halotia</taxon>
    </lineage>
</organism>
<gene>
    <name evidence="1" type="ORF">QI031_02465</name>
</gene>
<proteinExistence type="predicted"/>
<evidence type="ECO:0000313" key="1">
    <source>
        <dbReference type="EMBL" id="WGV26397.1"/>
    </source>
</evidence>
<reference evidence="1 2" key="1">
    <citation type="journal article" date="2023" name="Limnol Oceanogr Lett">
        <title>Environmental adaptations by the intertidal Antarctic cyanobacterium Halotia branconii CENA392 as revealed using long-read genome sequencing.</title>
        <authorList>
            <person name="Dextro R.B."/>
            <person name="Delbaje E."/>
            <person name="Freitas P.N.N."/>
            <person name="Geraldes V."/>
            <person name="Pinto E."/>
            <person name="Long P.F."/>
            <person name="Fiore M.F."/>
        </authorList>
    </citation>
    <scope>NUCLEOTIDE SEQUENCE [LARGE SCALE GENOMIC DNA]</scope>
    <source>
        <strain evidence="1 2">CENA392</strain>
    </source>
</reference>
<dbReference type="AlphaFoldDB" id="A0AAJ6PA58"/>
<accession>A0AAJ6PA58</accession>
<sequence length="63" mass="6756">MFNARCLGLKQSAFKGLSNNKGFVAIAITILVGSTYPDQISNLAATDSSNLQSDHRDNVLKTV</sequence>
<dbReference type="EMBL" id="CP124543">
    <property type="protein sequence ID" value="WGV26397.1"/>
    <property type="molecule type" value="Genomic_DNA"/>
</dbReference>
<keyword evidence="2" id="KW-1185">Reference proteome</keyword>
<evidence type="ECO:0000313" key="2">
    <source>
        <dbReference type="Proteomes" id="UP001223520"/>
    </source>
</evidence>
<dbReference type="RefSeq" id="WP_281483650.1">
    <property type="nucleotide sequence ID" value="NZ_CP124543.1"/>
</dbReference>
<dbReference type="Proteomes" id="UP001223520">
    <property type="component" value="Chromosome"/>
</dbReference>
<name>A0AAJ6PA58_9CYAN</name>